<reference evidence="2" key="1">
    <citation type="journal article" date="2022" name="Mol. Ecol. Resour.">
        <title>The genomes of chicory, endive, great burdock and yacon provide insights into Asteraceae palaeo-polyploidization history and plant inulin production.</title>
        <authorList>
            <person name="Fan W."/>
            <person name="Wang S."/>
            <person name="Wang H."/>
            <person name="Wang A."/>
            <person name="Jiang F."/>
            <person name="Liu H."/>
            <person name="Zhao H."/>
            <person name="Xu D."/>
            <person name="Zhang Y."/>
        </authorList>
    </citation>
    <scope>NUCLEOTIDE SEQUENCE [LARGE SCALE GENOMIC DNA]</scope>
    <source>
        <strain evidence="2">cv. Yunnan</strain>
    </source>
</reference>
<reference evidence="1 2" key="2">
    <citation type="journal article" date="2022" name="Mol. Ecol. Resour.">
        <title>The genomes of chicory, endive, great burdock and yacon provide insights into Asteraceae paleo-polyploidization history and plant inulin production.</title>
        <authorList>
            <person name="Fan W."/>
            <person name="Wang S."/>
            <person name="Wang H."/>
            <person name="Wang A."/>
            <person name="Jiang F."/>
            <person name="Liu H."/>
            <person name="Zhao H."/>
            <person name="Xu D."/>
            <person name="Zhang Y."/>
        </authorList>
    </citation>
    <scope>NUCLEOTIDE SEQUENCE [LARGE SCALE GENOMIC DNA]</scope>
    <source>
        <strain evidence="2">cv. Yunnan</strain>
        <tissue evidence="1">Leaves</tissue>
    </source>
</reference>
<organism evidence="1 2">
    <name type="scientific">Smallanthus sonchifolius</name>
    <dbReference type="NCBI Taxonomy" id="185202"/>
    <lineage>
        <taxon>Eukaryota</taxon>
        <taxon>Viridiplantae</taxon>
        <taxon>Streptophyta</taxon>
        <taxon>Embryophyta</taxon>
        <taxon>Tracheophyta</taxon>
        <taxon>Spermatophyta</taxon>
        <taxon>Magnoliopsida</taxon>
        <taxon>eudicotyledons</taxon>
        <taxon>Gunneridae</taxon>
        <taxon>Pentapetalae</taxon>
        <taxon>asterids</taxon>
        <taxon>campanulids</taxon>
        <taxon>Asterales</taxon>
        <taxon>Asteraceae</taxon>
        <taxon>Asteroideae</taxon>
        <taxon>Heliantheae alliance</taxon>
        <taxon>Millerieae</taxon>
        <taxon>Smallanthus</taxon>
    </lineage>
</organism>
<proteinExistence type="predicted"/>
<accession>A0ACB9I745</accession>
<keyword evidence="2" id="KW-1185">Reference proteome</keyword>
<evidence type="ECO:0000313" key="1">
    <source>
        <dbReference type="EMBL" id="KAI3803291.1"/>
    </source>
</evidence>
<gene>
    <name evidence="1" type="ORF">L1987_31441</name>
</gene>
<sequence length="900" mass="101188">MMCLICPVANCKTKKEVRIGVILDMDSSVGKMSNSCIAMAIHDFYEKHNDSTTVIRPHFRDSKQDNVRAASVAIDLMKNIQVTAILGLTTSSQADFIIDIGKKTKVPVISPATSPSLSPNDNPYFIRSAHSSKSQLKPLAKLIEYFKWAEVVFVYEDDEYGRGLVPYFCDAMLDISTKVMYQTVVHPSASDDWILGELYKLKTMQTRVFVVHALPDLASRFFKKVDEAGMMEEGYVWIITEVLTGRLHSLDHVDLDSMHGVLGVKSYIPRSNELDEFKRRWKREFHPRYPDNDETVLDMFGIWWYDVVSGLAMALEKVGNEINTTFRRKQGPITDLDAIGTSEMGPRLVPWIRNLTFKGLSGDFHIVDGQLESSVYQIVNIIGTQANPIGFWTHENGISKKLNHNLRGLRAITWPGDSQVTPKGWETPTSHKNMLKVGVPAKGSFVQFVDAKTDPETQQVIVTGFCVDVFNAVISALPYAVKHEFIPFVTPDGTRPAGSYTDLIQNLSVGIFDAVVGDVTILADRWDYVDFTFPYTEAGISMIVPFVDERKSSWIFVRPVEKELWITTGAFFIYTGFVVWVLEHRVNKEFRGGRSQQVGMIFWFSFSTLVFAHREKLISNLSRFVVIVWVVVVLVLTSSYTASLTSMLTVEQFRPTHTDIDQIRRNGESVGYQENSFVVNILKSIGFHDTKLKGYSTFEEYDGALQAGSQNGGVSAIMDELPYLRLFLATYCNKYTMTNFTNKTAGFGFAFPKGSPLLHDVSKAVLQVTEERMTNITNQWFVEAASCDQQNGAKMNSGRLKLDSFKGLFLIAGLSSTSALLIFVFMFLYQNREILASRDSVSRKLAIMAKTFDMFKDDESRKTNPEATVEEFSNNGSPGILDEPGIPAHDTIQVLEITTT</sequence>
<dbReference type="EMBL" id="CM042027">
    <property type="protein sequence ID" value="KAI3803291.1"/>
    <property type="molecule type" value="Genomic_DNA"/>
</dbReference>
<name>A0ACB9I745_9ASTR</name>
<evidence type="ECO:0000313" key="2">
    <source>
        <dbReference type="Proteomes" id="UP001056120"/>
    </source>
</evidence>
<dbReference type="Proteomes" id="UP001056120">
    <property type="component" value="Linkage Group LG10"/>
</dbReference>
<comment type="caution">
    <text evidence="1">The sequence shown here is derived from an EMBL/GenBank/DDBJ whole genome shotgun (WGS) entry which is preliminary data.</text>
</comment>
<protein>
    <submittedName>
        <fullName evidence="1">Uncharacterized protein</fullName>
    </submittedName>
</protein>